<evidence type="ECO:0000259" key="1">
    <source>
        <dbReference type="PROSITE" id="PS51677"/>
    </source>
</evidence>
<dbReference type="EMBL" id="SSSN01000009">
    <property type="protein sequence ID" value="THG32542.1"/>
    <property type="molecule type" value="Genomic_DNA"/>
</dbReference>
<dbReference type="InterPro" id="IPR002509">
    <property type="entry name" value="NODB_dom"/>
</dbReference>
<feature type="domain" description="NodB homology" evidence="1">
    <location>
        <begin position="1"/>
        <end position="188"/>
    </location>
</feature>
<protein>
    <submittedName>
        <fullName evidence="2">Polysaccharide deacetylase family protein</fullName>
    </submittedName>
</protein>
<dbReference type="SUPFAM" id="SSF88713">
    <property type="entry name" value="Glycoside hydrolase/deacetylase"/>
    <property type="match status" value="1"/>
</dbReference>
<evidence type="ECO:0000313" key="3">
    <source>
        <dbReference type="Proteomes" id="UP000307380"/>
    </source>
</evidence>
<proteinExistence type="predicted"/>
<dbReference type="CDD" id="cd10917">
    <property type="entry name" value="CE4_NodB_like_6s_7s"/>
    <property type="match status" value="1"/>
</dbReference>
<dbReference type="PROSITE" id="PS51677">
    <property type="entry name" value="NODB"/>
    <property type="match status" value="1"/>
</dbReference>
<dbReference type="PANTHER" id="PTHR10587">
    <property type="entry name" value="GLYCOSYL TRANSFERASE-RELATED"/>
    <property type="match status" value="1"/>
</dbReference>
<organism evidence="2 3">
    <name type="scientific">Orlajensenia flava</name>
    <dbReference type="NCBI Taxonomy" id="2565934"/>
    <lineage>
        <taxon>Bacteria</taxon>
        <taxon>Bacillati</taxon>
        <taxon>Actinomycetota</taxon>
        <taxon>Actinomycetes</taxon>
        <taxon>Micrococcales</taxon>
        <taxon>Microbacteriaceae</taxon>
        <taxon>Orlajensenia</taxon>
    </lineage>
</organism>
<name>A0A4S4FRP0_9MICO</name>
<dbReference type="OrthoDB" id="9763050at2"/>
<evidence type="ECO:0000313" key="2">
    <source>
        <dbReference type="EMBL" id="THG32542.1"/>
    </source>
</evidence>
<sequence>MRVTLTFDNGPDVEGTPMVLSALAERGIPAVFFVVGQKADAHPELLAAASSAGHLIGNHTWSHSRPLGAAIEPGFAGAEIGRTQRAIGPYAEDPPLFRPVGAAPGAVIDDRLLDDEALNVLEAGGYTMALWNVVPHDWERPDDWSDGVLEQCKRLEHAVVVLHDGYPAGMGLLPDLLDALVSEGADFRTDFPRSCTPIVAGVAGSAVGPLVTPRAASR</sequence>
<accession>A0A4S4FRP0</accession>
<dbReference type="AlphaFoldDB" id="A0A4S4FRP0"/>
<dbReference type="InterPro" id="IPR011330">
    <property type="entry name" value="Glyco_hydro/deAcase_b/a-brl"/>
</dbReference>
<dbReference type="GO" id="GO:0016810">
    <property type="term" value="F:hydrolase activity, acting on carbon-nitrogen (but not peptide) bonds"/>
    <property type="evidence" value="ECO:0007669"/>
    <property type="project" value="InterPro"/>
</dbReference>
<keyword evidence="3" id="KW-1185">Reference proteome</keyword>
<dbReference type="RefSeq" id="WP_136424844.1">
    <property type="nucleotide sequence ID" value="NZ_OZ241748.1"/>
</dbReference>
<dbReference type="Pfam" id="PF01522">
    <property type="entry name" value="Polysacc_deac_1"/>
    <property type="match status" value="1"/>
</dbReference>
<gene>
    <name evidence="2" type="ORF">E6C70_12355</name>
</gene>
<comment type="caution">
    <text evidence="2">The sequence shown here is derived from an EMBL/GenBank/DDBJ whole genome shotgun (WGS) entry which is preliminary data.</text>
</comment>
<dbReference type="Gene3D" id="3.20.20.370">
    <property type="entry name" value="Glycoside hydrolase/deacetylase"/>
    <property type="match status" value="1"/>
</dbReference>
<dbReference type="Proteomes" id="UP000307380">
    <property type="component" value="Unassembled WGS sequence"/>
</dbReference>
<reference evidence="2 3" key="1">
    <citation type="submission" date="2019-04" db="EMBL/GenBank/DDBJ databases">
        <authorList>
            <person name="Jiang L."/>
        </authorList>
    </citation>
    <scope>NUCLEOTIDE SEQUENCE [LARGE SCALE GENOMIC DNA]</scope>
    <source>
        <strain evidence="2 3">YIM 131861</strain>
    </source>
</reference>
<dbReference type="GO" id="GO:0005975">
    <property type="term" value="P:carbohydrate metabolic process"/>
    <property type="evidence" value="ECO:0007669"/>
    <property type="project" value="InterPro"/>
</dbReference>
<dbReference type="InterPro" id="IPR050248">
    <property type="entry name" value="Polysacc_deacetylase_ArnD"/>
</dbReference>